<dbReference type="Proteomes" id="UP001165074">
    <property type="component" value="Unassembled WGS sequence"/>
</dbReference>
<dbReference type="EMBL" id="BSTK01000001">
    <property type="protein sequence ID" value="GLY82774.1"/>
    <property type="molecule type" value="Genomic_DNA"/>
</dbReference>
<comment type="caution">
    <text evidence="1">The sequence shown here is derived from an EMBL/GenBank/DDBJ whole genome shotgun (WGS) entry which is preliminary data.</text>
</comment>
<sequence length="77" mass="8083">MAVTADLDKLLDKAYENTDLKGLCDAPVAAIAGVSDADAEALNKAFGIKTIGDMGHNKYFRAAEAIVNLAEAGTTRR</sequence>
<accession>A0A9W6RVV4</accession>
<organism evidence="1 2">
    <name type="scientific">Actinoallomurus iriomotensis</name>
    <dbReference type="NCBI Taxonomy" id="478107"/>
    <lineage>
        <taxon>Bacteria</taxon>
        <taxon>Bacillati</taxon>
        <taxon>Actinomycetota</taxon>
        <taxon>Actinomycetes</taxon>
        <taxon>Streptosporangiales</taxon>
        <taxon>Thermomonosporaceae</taxon>
        <taxon>Actinoallomurus</taxon>
    </lineage>
</organism>
<protein>
    <submittedName>
        <fullName evidence="1">Uncharacterized protein</fullName>
    </submittedName>
</protein>
<name>A0A9W6RVV4_9ACTN</name>
<proteinExistence type="predicted"/>
<reference evidence="1" key="1">
    <citation type="submission" date="2023-03" db="EMBL/GenBank/DDBJ databases">
        <title>Actinoallomurus iriomotensis NBRC 103684.</title>
        <authorList>
            <person name="Ichikawa N."/>
            <person name="Sato H."/>
            <person name="Tonouchi N."/>
        </authorList>
    </citation>
    <scope>NUCLEOTIDE SEQUENCE</scope>
    <source>
        <strain evidence="1">NBRC 103684</strain>
    </source>
</reference>
<keyword evidence="2" id="KW-1185">Reference proteome</keyword>
<evidence type="ECO:0000313" key="1">
    <source>
        <dbReference type="EMBL" id="GLY82774.1"/>
    </source>
</evidence>
<dbReference type="RefSeq" id="WP_285566663.1">
    <property type="nucleotide sequence ID" value="NZ_BSTK01000001.1"/>
</dbReference>
<evidence type="ECO:0000313" key="2">
    <source>
        <dbReference type="Proteomes" id="UP001165074"/>
    </source>
</evidence>
<gene>
    <name evidence="1" type="ORF">Airi02_007050</name>
</gene>
<dbReference type="AlphaFoldDB" id="A0A9W6RVV4"/>